<evidence type="ECO:0008006" key="4">
    <source>
        <dbReference type="Google" id="ProtNLM"/>
    </source>
</evidence>
<feature type="region of interest" description="Disordered" evidence="1">
    <location>
        <begin position="218"/>
        <end position="269"/>
    </location>
</feature>
<dbReference type="AlphaFoldDB" id="A0A834N0U7"/>
<feature type="compositionally biased region" description="Basic residues" evidence="1">
    <location>
        <begin position="720"/>
        <end position="729"/>
    </location>
</feature>
<dbReference type="EMBL" id="JACSDZ010000012">
    <property type="protein sequence ID" value="KAF7390018.1"/>
    <property type="molecule type" value="Genomic_DNA"/>
</dbReference>
<feature type="region of interest" description="Disordered" evidence="1">
    <location>
        <begin position="396"/>
        <end position="419"/>
    </location>
</feature>
<feature type="compositionally biased region" description="Acidic residues" evidence="1">
    <location>
        <begin position="335"/>
        <end position="345"/>
    </location>
</feature>
<feature type="region of interest" description="Disordered" evidence="1">
    <location>
        <begin position="613"/>
        <end position="647"/>
    </location>
</feature>
<dbReference type="Proteomes" id="UP000617340">
    <property type="component" value="Unassembled WGS sequence"/>
</dbReference>
<accession>A0A834N0U7</accession>
<organism evidence="2 3">
    <name type="scientific">Vespula germanica</name>
    <name type="common">German yellow jacket</name>
    <name type="synonym">Paravespula germanica</name>
    <dbReference type="NCBI Taxonomy" id="30212"/>
    <lineage>
        <taxon>Eukaryota</taxon>
        <taxon>Metazoa</taxon>
        <taxon>Ecdysozoa</taxon>
        <taxon>Arthropoda</taxon>
        <taxon>Hexapoda</taxon>
        <taxon>Insecta</taxon>
        <taxon>Pterygota</taxon>
        <taxon>Neoptera</taxon>
        <taxon>Endopterygota</taxon>
        <taxon>Hymenoptera</taxon>
        <taxon>Apocrita</taxon>
        <taxon>Aculeata</taxon>
        <taxon>Vespoidea</taxon>
        <taxon>Vespidae</taxon>
        <taxon>Vespinae</taxon>
        <taxon>Vespula</taxon>
    </lineage>
</organism>
<proteinExistence type="predicted"/>
<reference evidence="2" key="1">
    <citation type="journal article" date="2020" name="G3 (Bethesda)">
        <title>High-Quality Assemblies for Three Invasive Social Wasps from the &lt;i&gt;Vespula&lt;/i&gt; Genus.</title>
        <authorList>
            <person name="Harrop T.W.R."/>
            <person name="Guhlin J."/>
            <person name="McLaughlin G.M."/>
            <person name="Permina E."/>
            <person name="Stockwell P."/>
            <person name="Gilligan J."/>
            <person name="Le Lec M.F."/>
            <person name="Gruber M.A.M."/>
            <person name="Quinn O."/>
            <person name="Lovegrove M."/>
            <person name="Duncan E.J."/>
            <person name="Remnant E.J."/>
            <person name="Van Eeckhoven J."/>
            <person name="Graham B."/>
            <person name="Knapp R.A."/>
            <person name="Langford K.W."/>
            <person name="Kronenberg Z."/>
            <person name="Press M.O."/>
            <person name="Eacker S.M."/>
            <person name="Wilson-Rankin E.E."/>
            <person name="Purcell J."/>
            <person name="Lester P.J."/>
            <person name="Dearden P.K."/>
        </authorList>
    </citation>
    <scope>NUCLEOTIDE SEQUENCE</scope>
    <source>
        <strain evidence="2">Linc-1</strain>
    </source>
</reference>
<feature type="compositionally biased region" description="Polar residues" evidence="1">
    <location>
        <begin position="361"/>
        <end position="375"/>
    </location>
</feature>
<evidence type="ECO:0000256" key="1">
    <source>
        <dbReference type="SAM" id="MobiDB-lite"/>
    </source>
</evidence>
<feature type="region of interest" description="Disordered" evidence="1">
    <location>
        <begin position="335"/>
        <end position="378"/>
    </location>
</feature>
<comment type="caution">
    <text evidence="2">The sequence shown here is derived from an EMBL/GenBank/DDBJ whole genome shotgun (WGS) entry which is preliminary data.</text>
</comment>
<protein>
    <recommendedName>
        <fullName evidence="4">Shugoshin C-terminal domain-containing protein</fullName>
    </recommendedName>
</protein>
<feature type="region of interest" description="Disordered" evidence="1">
    <location>
        <begin position="192"/>
        <end position="211"/>
    </location>
</feature>
<sequence length="744" mass="84517">MSQITRHRRFKRATVLIKRTQCLGRYLRTKGCMSSYEKLRSNNSSLAKALSKQKQKGQLLFSQNVALLAEVQDLSSACNKRDNTILKILQNAKEMLKMLVTMTKFVTSTIASCQEFTPSSNMNLRMSCNPLSKGESRRLSSKSPTRGIVKPMVSGHTITKPTINLSRVNMQHFNNPTTLSTIEEVSTPVILSENSNVDDDNSPASIPTGGRICRMPERLNVTSSRASEGNERRLSKRKSKYSGQLSERHSRSRSNRLSEPNNIEDTHLLGSPRVKLNDVSKLLQNCQTINIRRLGSIKDNVVNENIEMNDSTNNISNKQDKDNNIISEMQLSIDFPEETDSEENSNESIRSSKKSLKNEQPKLNVQTNNRDSYNYVSIKDDPLEGPSWLFNSYQRLSPSTNSDIESNKMKNYNSKSDNAQQCTTKTSMLHTLQYNNDSDNYQEDNKEPDNLCSKKSTFKSHTSEKQNILNNSQENDLGMEDYVTINNQGFVTRQRGNSTETTDDDLDEFTLMFMRRNNNVPFDINDLQLPVLEDSVVKSIVTKEPEPEITTTLQKLTQNCELPSTNNDIKDDSLIDQLTVKLPQLSNTTIDCTIPMVDISLDTHQQKKLKNTNKLLDANNSQNITSRKEKVRRQKNKSTNDKDPSTVKVVLQKLNDSDVKSQILSYEETFLQNSSSLSNIHFIFKQKKKKILYSPPLENSSDSEGSIVSTNINTENSSLRRPKRQKAPKNLKEPNLSKKLRRLK</sequence>
<keyword evidence="3" id="KW-1185">Reference proteome</keyword>
<feature type="compositionally biased region" description="Polar residues" evidence="1">
    <location>
        <begin position="697"/>
        <end position="719"/>
    </location>
</feature>
<gene>
    <name evidence="2" type="ORF">HZH68_011875</name>
</gene>
<feature type="region of interest" description="Disordered" evidence="1">
    <location>
        <begin position="696"/>
        <end position="744"/>
    </location>
</feature>
<evidence type="ECO:0000313" key="3">
    <source>
        <dbReference type="Proteomes" id="UP000617340"/>
    </source>
</evidence>
<evidence type="ECO:0000313" key="2">
    <source>
        <dbReference type="EMBL" id="KAF7390018.1"/>
    </source>
</evidence>
<name>A0A834N0U7_VESGE</name>